<dbReference type="Pfam" id="PF00291">
    <property type="entry name" value="PALP"/>
    <property type="match status" value="1"/>
</dbReference>
<dbReference type="CDD" id="cd01561">
    <property type="entry name" value="CBS_like"/>
    <property type="match status" value="1"/>
</dbReference>
<dbReference type="PANTHER" id="PTHR10314">
    <property type="entry name" value="CYSTATHIONINE BETA-SYNTHASE"/>
    <property type="match status" value="1"/>
</dbReference>
<feature type="domain" description="Tryptophan synthase beta chain-like PALP" evidence="1">
    <location>
        <begin position="41"/>
        <end position="339"/>
    </location>
</feature>
<evidence type="ECO:0000313" key="2">
    <source>
        <dbReference type="EMBL" id="SVC38462.1"/>
    </source>
</evidence>
<evidence type="ECO:0000259" key="1">
    <source>
        <dbReference type="Pfam" id="PF00291"/>
    </source>
</evidence>
<proteinExistence type="predicted"/>
<name>A0A382LTU7_9ZZZZ</name>
<dbReference type="SUPFAM" id="SSF53686">
    <property type="entry name" value="Tryptophan synthase beta subunit-like PLP-dependent enzymes"/>
    <property type="match status" value="1"/>
</dbReference>
<protein>
    <recommendedName>
        <fullName evidence="1">Tryptophan synthase beta chain-like PALP domain-containing protein</fullName>
    </recommendedName>
</protein>
<dbReference type="EMBL" id="UINC01088335">
    <property type="protein sequence ID" value="SVC38462.1"/>
    <property type="molecule type" value="Genomic_DNA"/>
</dbReference>
<dbReference type="AlphaFoldDB" id="A0A382LTU7"/>
<dbReference type="InterPro" id="IPR001926">
    <property type="entry name" value="TrpB-like_PALP"/>
</dbReference>
<dbReference type="Gene3D" id="3.40.50.1100">
    <property type="match status" value="2"/>
</dbReference>
<organism evidence="2">
    <name type="scientific">marine metagenome</name>
    <dbReference type="NCBI Taxonomy" id="408172"/>
    <lineage>
        <taxon>unclassified sequences</taxon>
        <taxon>metagenomes</taxon>
        <taxon>ecological metagenomes</taxon>
    </lineage>
</organism>
<dbReference type="InterPro" id="IPR036052">
    <property type="entry name" value="TrpB-like_PALP_sf"/>
</dbReference>
<accession>A0A382LTU7</accession>
<dbReference type="InterPro" id="IPR050214">
    <property type="entry name" value="Cys_Synth/Cystath_Beta-Synth"/>
</dbReference>
<gene>
    <name evidence="2" type="ORF">METZ01_LOCUS291316</name>
</gene>
<reference evidence="2" key="1">
    <citation type="submission" date="2018-05" db="EMBL/GenBank/DDBJ databases">
        <authorList>
            <person name="Lanie J.A."/>
            <person name="Ng W.-L."/>
            <person name="Kazmierczak K.M."/>
            <person name="Andrzejewski T.M."/>
            <person name="Davidsen T.M."/>
            <person name="Wayne K.J."/>
            <person name="Tettelin H."/>
            <person name="Glass J.I."/>
            <person name="Rusch D."/>
            <person name="Podicherti R."/>
            <person name="Tsui H.-C.T."/>
            <person name="Winkler M.E."/>
        </authorList>
    </citation>
    <scope>NUCLEOTIDE SEQUENCE</scope>
</reference>
<sequence>MSKSPRQCPECGTVAQQTGDFCQGCCQRLDGSSQRAVGSVLELIGNTPVLQLDRLVESRGLAGRLILKLEYLNPGFSKKDRVALEIIREASLEGSLTPGQIVVELTSGNTGTGLAIVCAALGHPFVAVMSKGNSMERARMMRALGATVELVEQTLGGTPGQVSGADLALVEARARELVDELDAFRADQFSLTGSALAHERHTGPELWEQCGGQIDAFVDFVGSAGSFTGVMRALRKTNPGIRGYVVEPAMAAALSGASVLSPNHRIQGGGYSMDALPLLDRSLVDGYLTVDDDTVIKTTRLLAQLEGVFAGFSTGANVAAALELLEDSEEPISVAALACDSGLKYLSTDLYS</sequence>